<evidence type="ECO:0000256" key="1">
    <source>
        <dbReference type="SAM" id="MobiDB-lite"/>
    </source>
</evidence>
<feature type="compositionally biased region" description="Polar residues" evidence="1">
    <location>
        <begin position="1"/>
        <end position="11"/>
    </location>
</feature>
<reference evidence="2" key="2">
    <citation type="submission" date="2020-06" db="EMBL/GenBank/DDBJ databases">
        <authorList>
            <person name="Sheffer M."/>
        </authorList>
    </citation>
    <scope>NUCLEOTIDE SEQUENCE</scope>
</reference>
<feature type="compositionally biased region" description="Basic residues" evidence="1">
    <location>
        <begin position="24"/>
        <end position="41"/>
    </location>
</feature>
<feature type="region of interest" description="Disordered" evidence="1">
    <location>
        <begin position="1"/>
        <end position="54"/>
    </location>
</feature>
<name>A0A8T0F4R2_ARGBR</name>
<dbReference type="EMBL" id="JABXBU010000030">
    <property type="protein sequence ID" value="KAF8784400.1"/>
    <property type="molecule type" value="Genomic_DNA"/>
</dbReference>
<organism evidence="2 3">
    <name type="scientific">Argiope bruennichi</name>
    <name type="common">Wasp spider</name>
    <name type="synonym">Aranea bruennichi</name>
    <dbReference type="NCBI Taxonomy" id="94029"/>
    <lineage>
        <taxon>Eukaryota</taxon>
        <taxon>Metazoa</taxon>
        <taxon>Ecdysozoa</taxon>
        <taxon>Arthropoda</taxon>
        <taxon>Chelicerata</taxon>
        <taxon>Arachnida</taxon>
        <taxon>Araneae</taxon>
        <taxon>Araneomorphae</taxon>
        <taxon>Entelegynae</taxon>
        <taxon>Araneoidea</taxon>
        <taxon>Araneidae</taxon>
        <taxon>Argiope</taxon>
    </lineage>
</organism>
<dbReference type="AlphaFoldDB" id="A0A8T0F4R2"/>
<protein>
    <submittedName>
        <fullName evidence="2">Uncharacterized protein</fullName>
    </submittedName>
</protein>
<accession>A0A8T0F4R2</accession>
<evidence type="ECO:0000313" key="3">
    <source>
        <dbReference type="Proteomes" id="UP000807504"/>
    </source>
</evidence>
<gene>
    <name evidence="2" type="ORF">HNY73_010080</name>
</gene>
<dbReference type="Proteomes" id="UP000807504">
    <property type="component" value="Unassembled WGS sequence"/>
</dbReference>
<comment type="caution">
    <text evidence="2">The sequence shown here is derived from an EMBL/GenBank/DDBJ whole genome shotgun (WGS) entry which is preliminary data.</text>
</comment>
<reference evidence="2" key="1">
    <citation type="journal article" date="2020" name="bioRxiv">
        <title>Chromosome-level reference genome of the European wasp spider Argiope bruennichi: a resource for studies on range expansion and evolutionary adaptation.</title>
        <authorList>
            <person name="Sheffer M.M."/>
            <person name="Hoppe A."/>
            <person name="Krehenwinkel H."/>
            <person name="Uhl G."/>
            <person name="Kuss A.W."/>
            <person name="Jensen L."/>
            <person name="Jensen C."/>
            <person name="Gillespie R.G."/>
            <person name="Hoff K.J."/>
            <person name="Prost S."/>
        </authorList>
    </citation>
    <scope>NUCLEOTIDE SEQUENCE</scope>
</reference>
<keyword evidence="3" id="KW-1185">Reference proteome</keyword>
<evidence type="ECO:0000313" key="2">
    <source>
        <dbReference type="EMBL" id="KAF8784400.1"/>
    </source>
</evidence>
<proteinExistence type="predicted"/>
<sequence>MNDQRQAVTSQIRKKWAGEGCRQRMQRRRSHSRAHAHRRDNRRGIQISPKTSDPVRVLSMRTSPSLSHQCSIQERRAACGRYHPPFCLV</sequence>